<name>A0A1G4B7M7_9PEZI</name>
<comment type="caution">
    <text evidence="1">The sequence shown here is derived from an EMBL/GenBank/DDBJ whole genome shotgun (WGS) entry which is preliminary data.</text>
</comment>
<sequence>MKFSIFTLTVMGPGITPLFVPNKLIQAFLKQADVVCCGVDPCFIGCLAKDVYHT</sequence>
<reference evidence="1 2" key="1">
    <citation type="submission" date="2016-09" db="EMBL/GenBank/DDBJ databases">
        <authorList>
            <person name="Capua I."/>
            <person name="De Benedictis P."/>
            <person name="Joannis T."/>
            <person name="Lombin L.H."/>
            <person name="Cattoli G."/>
        </authorList>
    </citation>
    <scope>NUCLEOTIDE SEQUENCE [LARGE SCALE GENOMIC DNA]</scope>
    <source>
        <strain evidence="1 2">IMI 309357</strain>
    </source>
</reference>
<dbReference type="GeneID" id="34560505"/>
<evidence type="ECO:0000313" key="1">
    <source>
        <dbReference type="EMBL" id="OHE97303.1"/>
    </source>
</evidence>
<proteinExistence type="predicted"/>
<dbReference type="OrthoDB" id="4500540at2759"/>
<dbReference type="AlphaFoldDB" id="A0A1G4B7M7"/>
<dbReference type="Proteomes" id="UP000176998">
    <property type="component" value="Unassembled WGS sequence"/>
</dbReference>
<protein>
    <submittedName>
        <fullName evidence="1">Uncharacterized protein</fullName>
    </submittedName>
</protein>
<dbReference type="EMBL" id="MJBS01000059">
    <property type="protein sequence ID" value="OHE97303.1"/>
    <property type="molecule type" value="Genomic_DNA"/>
</dbReference>
<keyword evidence="2" id="KW-1185">Reference proteome</keyword>
<dbReference type="RefSeq" id="XP_022474458.1">
    <property type="nucleotide sequence ID" value="XM_022618995.1"/>
</dbReference>
<evidence type="ECO:0000313" key="2">
    <source>
        <dbReference type="Proteomes" id="UP000176998"/>
    </source>
</evidence>
<gene>
    <name evidence="1" type="ORF">CORC01_07358</name>
</gene>
<accession>A0A1G4B7M7</accession>
<organism evidence="1 2">
    <name type="scientific">Colletotrichum orchidophilum</name>
    <dbReference type="NCBI Taxonomy" id="1209926"/>
    <lineage>
        <taxon>Eukaryota</taxon>
        <taxon>Fungi</taxon>
        <taxon>Dikarya</taxon>
        <taxon>Ascomycota</taxon>
        <taxon>Pezizomycotina</taxon>
        <taxon>Sordariomycetes</taxon>
        <taxon>Hypocreomycetidae</taxon>
        <taxon>Glomerellales</taxon>
        <taxon>Glomerellaceae</taxon>
        <taxon>Colletotrichum</taxon>
    </lineage>
</organism>